<evidence type="ECO:0000256" key="8">
    <source>
        <dbReference type="ARBA" id="ARBA00022801"/>
    </source>
</evidence>
<evidence type="ECO:0000313" key="18">
    <source>
        <dbReference type="EMBL" id="MBF2735994.1"/>
    </source>
</evidence>
<dbReference type="GO" id="GO:0006508">
    <property type="term" value="P:proteolysis"/>
    <property type="evidence" value="ECO:0007669"/>
    <property type="project" value="UniProtKB-KW"/>
</dbReference>
<keyword evidence="6" id="KW-0645">Protease</keyword>
<comment type="catalytic activity">
    <reaction evidence="12">
        <text>Preferential cleavage: (Ac)2-L-Lys-D-Ala-|-D-Ala. Also transpeptidation of peptidyl-alanyl moieties that are N-acyl substituents of D-alanine.</text>
        <dbReference type="EC" id="3.4.16.4"/>
    </reaction>
</comment>
<organism evidence="18 19">
    <name type="scientific">Candidatus Amphirhobacter heronislandensis</name>
    <dbReference type="NCBI Taxonomy" id="1732024"/>
    <lineage>
        <taxon>Bacteria</taxon>
        <taxon>Pseudomonadati</taxon>
        <taxon>Pseudomonadota</taxon>
        <taxon>Gammaproteobacteria</taxon>
        <taxon>Candidatus Tethybacterales</taxon>
        <taxon>Candidatus Tethybacteraceae</taxon>
        <taxon>Candidatus Amphirhobacter</taxon>
    </lineage>
</organism>
<dbReference type="Proteomes" id="UP000604381">
    <property type="component" value="Unassembled WGS sequence"/>
</dbReference>
<proteinExistence type="inferred from homology"/>
<name>A0A930UIT5_9GAMM</name>
<evidence type="ECO:0000256" key="7">
    <source>
        <dbReference type="ARBA" id="ARBA00022729"/>
    </source>
</evidence>
<dbReference type="GO" id="GO:0071555">
    <property type="term" value="P:cell wall organization"/>
    <property type="evidence" value="ECO:0007669"/>
    <property type="project" value="UniProtKB-KW"/>
</dbReference>
<feature type="active site" evidence="13">
    <location>
        <position position="128"/>
    </location>
</feature>
<dbReference type="InterPro" id="IPR006311">
    <property type="entry name" value="TAT_signal"/>
</dbReference>
<dbReference type="InterPro" id="IPR018044">
    <property type="entry name" value="Peptidase_S11"/>
</dbReference>
<dbReference type="EC" id="3.4.16.4" evidence="4"/>
<evidence type="ECO:0000256" key="1">
    <source>
        <dbReference type="ARBA" id="ARBA00003217"/>
    </source>
</evidence>
<evidence type="ECO:0000256" key="16">
    <source>
        <dbReference type="SAM" id="SignalP"/>
    </source>
</evidence>
<dbReference type="InterPro" id="IPR012907">
    <property type="entry name" value="Peptidase_S11_C"/>
</dbReference>
<dbReference type="Pfam" id="PF07943">
    <property type="entry name" value="PBP5_C"/>
    <property type="match status" value="1"/>
</dbReference>
<dbReference type="GO" id="GO:0009002">
    <property type="term" value="F:serine-type D-Ala-D-Ala carboxypeptidase activity"/>
    <property type="evidence" value="ECO:0007669"/>
    <property type="project" value="UniProtKB-EC"/>
</dbReference>
<accession>A0A930UIT5</accession>
<dbReference type="InterPro" id="IPR015956">
    <property type="entry name" value="Peniciliin-bd_prot_C_sf"/>
</dbReference>
<dbReference type="InterPro" id="IPR037167">
    <property type="entry name" value="Peptidase_S11_C_sf"/>
</dbReference>
<keyword evidence="8" id="KW-0378">Hydrolase</keyword>
<dbReference type="SUPFAM" id="SSF56601">
    <property type="entry name" value="beta-lactamase/transpeptidase-like"/>
    <property type="match status" value="1"/>
</dbReference>
<dbReference type="InterPro" id="IPR001967">
    <property type="entry name" value="Peptidase_S11_N"/>
</dbReference>
<feature type="domain" description="Peptidase S11 D-Ala-D-Ala carboxypeptidase A C-terminal" evidence="17">
    <location>
        <begin position="280"/>
        <end position="373"/>
    </location>
</feature>
<dbReference type="PRINTS" id="PR00725">
    <property type="entry name" value="DADACBPTASE1"/>
</dbReference>
<dbReference type="GO" id="GO:0008360">
    <property type="term" value="P:regulation of cell shape"/>
    <property type="evidence" value="ECO:0007669"/>
    <property type="project" value="UniProtKB-KW"/>
</dbReference>
<dbReference type="Gene3D" id="2.60.410.10">
    <property type="entry name" value="D-Ala-D-Ala carboxypeptidase, C-terminal domain"/>
    <property type="match status" value="1"/>
</dbReference>
<feature type="signal peptide" evidence="16">
    <location>
        <begin position="1"/>
        <end position="27"/>
    </location>
</feature>
<feature type="binding site" evidence="14">
    <location>
        <position position="230"/>
    </location>
    <ligand>
        <name>substrate</name>
    </ligand>
</feature>
<dbReference type="InterPro" id="IPR012338">
    <property type="entry name" value="Beta-lactam/transpept-like"/>
</dbReference>
<evidence type="ECO:0000256" key="9">
    <source>
        <dbReference type="ARBA" id="ARBA00022960"/>
    </source>
</evidence>
<keyword evidence="7 16" id="KW-0732">Signal</keyword>
<comment type="pathway">
    <text evidence="2">Cell wall biogenesis; peptidoglycan biosynthesis.</text>
</comment>
<keyword evidence="11" id="KW-0961">Cell wall biogenesis/degradation</keyword>
<evidence type="ECO:0000259" key="17">
    <source>
        <dbReference type="SMART" id="SM00936"/>
    </source>
</evidence>
<dbReference type="Pfam" id="PF00768">
    <property type="entry name" value="Peptidase_S11"/>
    <property type="match status" value="1"/>
</dbReference>
<evidence type="ECO:0000256" key="3">
    <source>
        <dbReference type="ARBA" id="ARBA00007164"/>
    </source>
</evidence>
<comment type="function">
    <text evidence="1">Removes C-terminal D-alanyl residues from sugar-peptide cell wall precursors.</text>
</comment>
<evidence type="ECO:0000256" key="2">
    <source>
        <dbReference type="ARBA" id="ARBA00004752"/>
    </source>
</evidence>
<sequence>MRPSCRRFLRRAAAALAAAAVGAPAAAALSDLKIPPPEIGAEAYALMDALTGEMIAEKNADLQLPPASLTKIMTAYLIFSAVDEQVLELEDMMTVSKRARAAQGSRMFLEEGSSVSVRDLLLGLVVQSGNDAAIALAEGLAGSEEAFVDLMNQQARLLGMADTRFANSTGLNAKGHATTARDMAVLSRALARDYPELYRMHAEREYEYNGILQTNRNRLLENYRGADGIKTGYTRAAGYCLAASAVRHNMRLIGVVLKSRSAARRTAEMTALFNYGFTHFRSVELFAPGQALDELKVWGGAELKVPVGYGGDDAFRILLTKADANSLKAVLQGPARPLEAPVGTGDEVARIKLTAGDRPVADLPAVALEDVAPGPWWHRLADYVRLHWLAPDQPKEAL</sequence>
<evidence type="ECO:0000256" key="14">
    <source>
        <dbReference type="PIRSR" id="PIRSR618044-2"/>
    </source>
</evidence>
<protein>
    <recommendedName>
        <fullName evidence="4">serine-type D-Ala-D-Ala carboxypeptidase</fullName>
        <ecNumber evidence="4">3.4.16.4</ecNumber>
    </recommendedName>
</protein>
<dbReference type="Gene3D" id="3.40.710.10">
    <property type="entry name" value="DD-peptidase/beta-lactamase superfamily"/>
    <property type="match status" value="1"/>
</dbReference>
<keyword evidence="5 18" id="KW-0121">Carboxypeptidase</keyword>
<dbReference type="SUPFAM" id="SSF69189">
    <property type="entry name" value="Penicillin-binding protein associated domain"/>
    <property type="match status" value="1"/>
</dbReference>
<evidence type="ECO:0000256" key="6">
    <source>
        <dbReference type="ARBA" id="ARBA00022670"/>
    </source>
</evidence>
<evidence type="ECO:0000256" key="10">
    <source>
        <dbReference type="ARBA" id="ARBA00022984"/>
    </source>
</evidence>
<evidence type="ECO:0000256" key="5">
    <source>
        <dbReference type="ARBA" id="ARBA00022645"/>
    </source>
</evidence>
<feature type="chain" id="PRO_5036950961" description="serine-type D-Ala-D-Ala carboxypeptidase" evidence="16">
    <location>
        <begin position="28"/>
        <end position="398"/>
    </location>
</feature>
<evidence type="ECO:0000256" key="13">
    <source>
        <dbReference type="PIRSR" id="PIRSR618044-1"/>
    </source>
</evidence>
<evidence type="ECO:0000256" key="4">
    <source>
        <dbReference type="ARBA" id="ARBA00012448"/>
    </source>
</evidence>
<comment type="caution">
    <text evidence="18">The sequence shown here is derived from an EMBL/GenBank/DDBJ whole genome shotgun (WGS) entry which is preliminary data.</text>
</comment>
<comment type="similarity">
    <text evidence="3 15">Belongs to the peptidase S11 family.</text>
</comment>
<dbReference type="AlphaFoldDB" id="A0A930UIT5"/>
<evidence type="ECO:0000313" key="19">
    <source>
        <dbReference type="Proteomes" id="UP000604381"/>
    </source>
</evidence>
<keyword evidence="9" id="KW-0133">Cell shape</keyword>
<dbReference type="EMBL" id="JADHEI010000058">
    <property type="protein sequence ID" value="MBF2735994.1"/>
    <property type="molecule type" value="Genomic_DNA"/>
</dbReference>
<dbReference type="PANTHER" id="PTHR21581:SF6">
    <property type="entry name" value="TRAFFICKING PROTEIN PARTICLE COMPLEX SUBUNIT 12"/>
    <property type="match status" value="1"/>
</dbReference>
<keyword evidence="19" id="KW-1185">Reference proteome</keyword>
<feature type="active site" description="Proton acceptor" evidence="13">
    <location>
        <position position="71"/>
    </location>
</feature>
<dbReference type="PROSITE" id="PS51318">
    <property type="entry name" value="TAT"/>
    <property type="match status" value="1"/>
</dbReference>
<feature type="active site" description="Acyl-ester intermediate" evidence="13">
    <location>
        <position position="68"/>
    </location>
</feature>
<dbReference type="PANTHER" id="PTHR21581">
    <property type="entry name" value="D-ALANYL-D-ALANINE CARBOXYPEPTIDASE"/>
    <property type="match status" value="1"/>
</dbReference>
<evidence type="ECO:0000256" key="12">
    <source>
        <dbReference type="ARBA" id="ARBA00034000"/>
    </source>
</evidence>
<reference evidence="18" key="1">
    <citation type="submission" date="2020-10" db="EMBL/GenBank/DDBJ databases">
        <title>An improved Amphimedon queenslandica hologenome assembly reveals how three proteobacterial symbionts can extend the metabolic phenotypic of their marine sponge host.</title>
        <authorList>
            <person name="Degnan B."/>
            <person name="Degnan S."/>
            <person name="Xiang X."/>
        </authorList>
    </citation>
    <scope>NUCLEOTIDE SEQUENCE</scope>
    <source>
        <strain evidence="18">AqS2</strain>
    </source>
</reference>
<gene>
    <name evidence="18" type="ORF">ISN26_08045</name>
</gene>
<dbReference type="SMART" id="SM00936">
    <property type="entry name" value="PBP5_C"/>
    <property type="match status" value="1"/>
</dbReference>
<dbReference type="GO" id="GO:0009252">
    <property type="term" value="P:peptidoglycan biosynthetic process"/>
    <property type="evidence" value="ECO:0007669"/>
    <property type="project" value="UniProtKB-KW"/>
</dbReference>
<keyword evidence="10" id="KW-0573">Peptidoglycan synthesis</keyword>
<evidence type="ECO:0000256" key="15">
    <source>
        <dbReference type="RuleBase" id="RU004016"/>
    </source>
</evidence>
<evidence type="ECO:0000256" key="11">
    <source>
        <dbReference type="ARBA" id="ARBA00023316"/>
    </source>
</evidence>